<sequence>MDLPEEAAMRDMLALEQRRVACADPAMPPDADTAISQIVCRIMSGWKTPSVVALSRDDLVELILLRRLLRAGAHEAGALAQLFVRPDAVLDLRDEVQRIAAFRASHDRDMRALEATRRLWSQMRSEGHGASLVAALERLDASDIDLWHRIVAEHDPADPAQRAAAFWCVRQTACDRSTLALFLTMLVENEAIPKAAQARDKALLETVAAILTQWDAGAYATAELASLPAARLDAARRGLTALLDGLAQRPGMRRWPDPVGLFEARAGRAPRPRGHWDLARGMILRAPDPADYRTATVAEPLF</sequence>
<name>A0A8J8B849_9RHOB</name>
<protein>
    <submittedName>
        <fullName evidence="1">Uncharacterized protein</fullName>
    </submittedName>
</protein>
<comment type="caution">
    <text evidence="1">The sequence shown here is derived from an EMBL/GenBank/DDBJ whole genome shotgun (WGS) entry which is preliminary data.</text>
</comment>
<dbReference type="Proteomes" id="UP000681356">
    <property type="component" value="Unassembled WGS sequence"/>
</dbReference>
<keyword evidence="2" id="KW-1185">Reference proteome</keyword>
<accession>A0A8J8B849</accession>
<dbReference type="AlphaFoldDB" id="A0A8J8B849"/>
<reference evidence="1" key="1">
    <citation type="submission" date="2021-04" db="EMBL/GenBank/DDBJ databases">
        <authorList>
            <person name="Yoon J."/>
        </authorList>
    </citation>
    <scope>NUCLEOTIDE SEQUENCE</scope>
    <source>
        <strain evidence="1">KMU-90</strain>
    </source>
</reference>
<evidence type="ECO:0000313" key="1">
    <source>
        <dbReference type="EMBL" id="MBS0125821.1"/>
    </source>
</evidence>
<gene>
    <name evidence="1" type="ORF">KB874_17190</name>
</gene>
<proteinExistence type="predicted"/>
<dbReference type="EMBL" id="JAGTUU010000007">
    <property type="protein sequence ID" value="MBS0125821.1"/>
    <property type="molecule type" value="Genomic_DNA"/>
</dbReference>
<evidence type="ECO:0000313" key="2">
    <source>
        <dbReference type="Proteomes" id="UP000681356"/>
    </source>
</evidence>
<organism evidence="1 2">
    <name type="scientific">Thetidibacter halocola</name>
    <dbReference type="NCBI Taxonomy" id="2827239"/>
    <lineage>
        <taxon>Bacteria</taxon>
        <taxon>Pseudomonadati</taxon>
        <taxon>Pseudomonadota</taxon>
        <taxon>Alphaproteobacteria</taxon>
        <taxon>Rhodobacterales</taxon>
        <taxon>Roseobacteraceae</taxon>
        <taxon>Thetidibacter</taxon>
    </lineage>
</organism>
<dbReference type="RefSeq" id="WP_212537788.1">
    <property type="nucleotide sequence ID" value="NZ_JAGTUU010000007.1"/>
</dbReference>